<dbReference type="Proteomes" id="UP000572007">
    <property type="component" value="Unassembled WGS sequence"/>
</dbReference>
<sequence length="232" mass="24705">MDAVTAGRVSSLVTDVEQGLAEHADPTYVEGTVAARHPGKPVLGVRIPLLRGAVKAALKTAGISARTPDPATVAAAAEALWHGQTHEAELAGSMMLRLSQTRMTAPMILRWAMLLDNWLSVDELGGVVGMSLVDDAALLAQLHPLAVSPSIWQRRLYLVALIRPVKAGLSPTDVPELAALMDERDPVIRKASAWLINEAIKARSSEAAAQFRVLMPGTDPKPLVRILDAALV</sequence>
<evidence type="ECO:0000313" key="2">
    <source>
        <dbReference type="Proteomes" id="UP000572007"/>
    </source>
</evidence>
<dbReference type="Pfam" id="PF08713">
    <property type="entry name" value="DNA_alkylation"/>
    <property type="match status" value="1"/>
</dbReference>
<proteinExistence type="predicted"/>
<gene>
    <name evidence="1" type="ORF">HGA10_28400</name>
</gene>
<accession>A0A846WD11</accession>
<keyword evidence="2" id="KW-1185">Reference proteome</keyword>
<dbReference type="EMBL" id="JAAXOM010000010">
    <property type="protein sequence ID" value="NKX91211.1"/>
    <property type="molecule type" value="Genomic_DNA"/>
</dbReference>
<name>A0A846WD11_9NOCA</name>
<dbReference type="SUPFAM" id="SSF48371">
    <property type="entry name" value="ARM repeat"/>
    <property type="match status" value="1"/>
</dbReference>
<comment type="caution">
    <text evidence="1">The sequence shown here is derived from an EMBL/GenBank/DDBJ whole genome shotgun (WGS) entry which is preliminary data.</text>
</comment>
<dbReference type="InterPro" id="IPR016024">
    <property type="entry name" value="ARM-type_fold"/>
</dbReference>
<organism evidence="1 2">
    <name type="scientific">Nocardia coubleae</name>
    <dbReference type="NCBI Taxonomy" id="356147"/>
    <lineage>
        <taxon>Bacteria</taxon>
        <taxon>Bacillati</taxon>
        <taxon>Actinomycetota</taxon>
        <taxon>Actinomycetes</taxon>
        <taxon>Mycobacteriales</taxon>
        <taxon>Nocardiaceae</taxon>
        <taxon>Nocardia</taxon>
    </lineage>
</organism>
<dbReference type="Gene3D" id="1.25.10.90">
    <property type="match status" value="1"/>
</dbReference>
<dbReference type="InterPro" id="IPR014825">
    <property type="entry name" value="DNA_alkylation"/>
</dbReference>
<reference evidence="1 2" key="1">
    <citation type="submission" date="2020-04" db="EMBL/GenBank/DDBJ databases">
        <title>MicrobeNet Type strains.</title>
        <authorList>
            <person name="Nicholson A.C."/>
        </authorList>
    </citation>
    <scope>NUCLEOTIDE SEQUENCE [LARGE SCALE GENOMIC DNA]</scope>
    <source>
        <strain evidence="1 2">DSM 44960</strain>
    </source>
</reference>
<protein>
    <submittedName>
        <fullName evidence="1">DNA alkylation repair protein</fullName>
    </submittedName>
</protein>
<dbReference type="RefSeq" id="WP_067641667.1">
    <property type="nucleotide sequence ID" value="NZ_JAAXOM010000010.1"/>
</dbReference>
<dbReference type="AlphaFoldDB" id="A0A846WD11"/>
<evidence type="ECO:0000313" key="1">
    <source>
        <dbReference type="EMBL" id="NKX91211.1"/>
    </source>
</evidence>